<evidence type="ECO:0000313" key="2">
    <source>
        <dbReference type="EMBL" id="VFU54449.1"/>
    </source>
</evidence>
<accession>A0A6N2MJV3</accession>
<feature type="compositionally biased region" description="Polar residues" evidence="1">
    <location>
        <begin position="7"/>
        <end position="22"/>
    </location>
</feature>
<gene>
    <name evidence="2" type="ORF">SVIM_LOCUS380489</name>
</gene>
<dbReference type="AlphaFoldDB" id="A0A6N2MJV3"/>
<evidence type="ECO:0000256" key="1">
    <source>
        <dbReference type="SAM" id="MobiDB-lite"/>
    </source>
</evidence>
<proteinExistence type="predicted"/>
<name>A0A6N2MJV3_SALVM</name>
<sequence length="179" mass="20452">MLRVRANSRNPSWGQDLSQTVDSVLEEEEEEEEKIPLFRRIMQSIGERKRVERGSKSVNSCEERPKLAIKYSIDDTVQQRGEGEGHLAASITQSPTAEKILKRAFWGLICSHKNSIDTGLNYIKRVSDVFTSTVLRSWLISDIKFGSSGQVNFYANYEDNRDENFPIYALNIVYAIKSN</sequence>
<organism evidence="2">
    <name type="scientific">Salix viminalis</name>
    <name type="common">Common osier</name>
    <name type="synonym">Basket willow</name>
    <dbReference type="NCBI Taxonomy" id="40686"/>
    <lineage>
        <taxon>Eukaryota</taxon>
        <taxon>Viridiplantae</taxon>
        <taxon>Streptophyta</taxon>
        <taxon>Embryophyta</taxon>
        <taxon>Tracheophyta</taxon>
        <taxon>Spermatophyta</taxon>
        <taxon>Magnoliopsida</taxon>
        <taxon>eudicotyledons</taxon>
        <taxon>Gunneridae</taxon>
        <taxon>Pentapetalae</taxon>
        <taxon>rosids</taxon>
        <taxon>fabids</taxon>
        <taxon>Malpighiales</taxon>
        <taxon>Salicaceae</taxon>
        <taxon>Saliceae</taxon>
        <taxon>Salix</taxon>
    </lineage>
</organism>
<protein>
    <submittedName>
        <fullName evidence="2">Uncharacterized protein</fullName>
    </submittedName>
</protein>
<dbReference type="EMBL" id="CAADRP010001841">
    <property type="protein sequence ID" value="VFU54449.1"/>
    <property type="molecule type" value="Genomic_DNA"/>
</dbReference>
<feature type="region of interest" description="Disordered" evidence="1">
    <location>
        <begin position="1"/>
        <end position="25"/>
    </location>
</feature>
<reference evidence="2" key="1">
    <citation type="submission" date="2019-03" db="EMBL/GenBank/DDBJ databases">
        <authorList>
            <person name="Mank J."/>
            <person name="Almeida P."/>
        </authorList>
    </citation>
    <scope>NUCLEOTIDE SEQUENCE</scope>
    <source>
        <strain evidence="2">78183</strain>
    </source>
</reference>